<comment type="caution">
    <text evidence="2">The sequence shown here is derived from an EMBL/GenBank/DDBJ whole genome shotgun (WGS) entry which is preliminary data.</text>
</comment>
<evidence type="ECO:0000313" key="4">
    <source>
        <dbReference type="Proteomes" id="UP000321723"/>
    </source>
</evidence>
<protein>
    <recommendedName>
        <fullName evidence="1">DUF7694 domain-containing protein</fullName>
    </recommendedName>
</protein>
<evidence type="ECO:0000259" key="1">
    <source>
        <dbReference type="Pfam" id="PF24746"/>
    </source>
</evidence>
<feature type="domain" description="DUF7694" evidence="1">
    <location>
        <begin position="54"/>
        <end position="114"/>
    </location>
</feature>
<dbReference type="Proteomes" id="UP000564629">
    <property type="component" value="Unassembled WGS sequence"/>
</dbReference>
<dbReference type="Proteomes" id="UP000321723">
    <property type="component" value="Unassembled WGS sequence"/>
</dbReference>
<reference evidence="2 4" key="1">
    <citation type="submission" date="2019-07" db="EMBL/GenBank/DDBJ databases">
        <title>Whole genome shotgun sequence of Cellulomonas hominis NBRC 16055.</title>
        <authorList>
            <person name="Hosoyama A."/>
            <person name="Uohara A."/>
            <person name="Ohji S."/>
            <person name="Ichikawa N."/>
        </authorList>
    </citation>
    <scope>NUCLEOTIDE SEQUENCE [LARGE SCALE GENOMIC DNA]</scope>
    <source>
        <strain evidence="2 4">NBRC 16055</strain>
    </source>
</reference>
<reference evidence="3 5" key="2">
    <citation type="submission" date="2020-08" db="EMBL/GenBank/DDBJ databases">
        <title>Sequencing the genomes of 1000 actinobacteria strains.</title>
        <authorList>
            <person name="Klenk H.-P."/>
        </authorList>
    </citation>
    <scope>NUCLEOTIDE SEQUENCE [LARGE SCALE GENOMIC DNA]</scope>
    <source>
        <strain evidence="3 5">DSM 9581</strain>
    </source>
</reference>
<proteinExistence type="predicted"/>
<organism evidence="2 4">
    <name type="scientific">Cellulomonas hominis</name>
    <dbReference type="NCBI Taxonomy" id="156981"/>
    <lineage>
        <taxon>Bacteria</taxon>
        <taxon>Bacillati</taxon>
        <taxon>Actinomycetota</taxon>
        <taxon>Actinomycetes</taxon>
        <taxon>Micrococcales</taxon>
        <taxon>Cellulomonadaceae</taxon>
        <taxon>Cellulomonas</taxon>
    </lineage>
</organism>
<dbReference type="AlphaFoldDB" id="A0A511FCW8"/>
<keyword evidence="4" id="KW-1185">Reference proteome</keyword>
<name>A0A511FCW8_9CELL</name>
<dbReference type="RefSeq" id="WP_146837873.1">
    <property type="nucleotide sequence ID" value="NZ_BJVQ01000029.1"/>
</dbReference>
<evidence type="ECO:0000313" key="2">
    <source>
        <dbReference type="EMBL" id="GEL47081.1"/>
    </source>
</evidence>
<evidence type="ECO:0000313" key="5">
    <source>
        <dbReference type="Proteomes" id="UP000564629"/>
    </source>
</evidence>
<dbReference type="InterPro" id="IPR056111">
    <property type="entry name" value="DUF7694"/>
</dbReference>
<dbReference type="OrthoDB" id="5189890at2"/>
<evidence type="ECO:0000313" key="3">
    <source>
        <dbReference type="EMBL" id="MBB5474678.1"/>
    </source>
</evidence>
<dbReference type="Pfam" id="PF24746">
    <property type="entry name" value="DUF7694"/>
    <property type="match status" value="1"/>
</dbReference>
<sequence length="129" mass="14179">MTGLDPLAVRRRLGRDDWSPPEPFGPDGFRYRAKDGNGTVIVSCSPLPLEAGPTDRDDWLHASISRRDAIPSYEDLVLLHGAVWGEGGHAVQVFVPTAEHLNIHPRTLHLWGRADGQRLLPNFGVLGSI</sequence>
<dbReference type="EMBL" id="BJVQ01000029">
    <property type="protein sequence ID" value="GEL47081.1"/>
    <property type="molecule type" value="Genomic_DNA"/>
</dbReference>
<gene>
    <name evidence="2" type="ORF">CHO01_21970</name>
    <name evidence="3" type="ORF">HNR08_003414</name>
</gene>
<accession>A0A511FCW8</accession>
<dbReference type="EMBL" id="JACHDN010000001">
    <property type="protein sequence ID" value="MBB5474678.1"/>
    <property type="molecule type" value="Genomic_DNA"/>
</dbReference>